<gene>
    <name evidence="13" type="primary">serB</name>
    <name evidence="13" type="ORF">GCM10023167_14660</name>
</gene>
<keyword evidence="5" id="KW-0028">Amino-acid biosynthesis</keyword>
<comment type="catalytic activity">
    <reaction evidence="11">
        <text>O-phospho-L-serine + H2O = L-serine + phosphate</text>
        <dbReference type="Rhea" id="RHEA:21208"/>
        <dbReference type="ChEBI" id="CHEBI:15377"/>
        <dbReference type="ChEBI" id="CHEBI:33384"/>
        <dbReference type="ChEBI" id="CHEBI:43474"/>
        <dbReference type="ChEBI" id="CHEBI:57524"/>
        <dbReference type="EC" id="3.1.3.3"/>
    </reaction>
</comment>
<comment type="cofactor">
    <cofactor evidence="1">
        <name>Mg(2+)</name>
        <dbReference type="ChEBI" id="CHEBI:18420"/>
    </cofactor>
</comment>
<evidence type="ECO:0000256" key="5">
    <source>
        <dbReference type="ARBA" id="ARBA00022605"/>
    </source>
</evidence>
<dbReference type="EC" id="3.1.3.3" evidence="4"/>
<dbReference type="EMBL" id="BAABGL010000006">
    <property type="protein sequence ID" value="GAA4389164.1"/>
    <property type="molecule type" value="Genomic_DNA"/>
</dbReference>
<keyword evidence="6" id="KW-0479">Metal-binding</keyword>
<sequence length="265" mass="27343">MHRISLIHPAGADWTVSSRLVDAGGLETIVAAESAAHPDADVFVVPEALSEAPPQLVLMDVDSTFLNEEVIELIAAHAGVREEVARITDEAMRGELDFAASLRARVAALAGLPESVLAEVREQVTLTAGVPELVAAVQGAGGVVALVSGGFAEVVVPVAAELGIAEVLANRLAVRDGLLSGEVDGPIIDRRAKADQLRVLCERLDIDPARTVAIGDGANDAEMVQAAGFGIAFCAKPALAEVADAALTVRRMDAVWAALTGEPIG</sequence>
<dbReference type="NCBIfam" id="TIGR01488">
    <property type="entry name" value="HAD-SF-IB"/>
    <property type="match status" value="1"/>
</dbReference>
<comment type="pathway">
    <text evidence="2">Amino-acid biosynthesis; L-serine biosynthesis; L-serine from 3-phospho-D-glycerate: step 3/3.</text>
</comment>
<comment type="catalytic activity">
    <reaction evidence="12">
        <text>O-phospho-D-serine + H2O = D-serine + phosphate</text>
        <dbReference type="Rhea" id="RHEA:24873"/>
        <dbReference type="ChEBI" id="CHEBI:15377"/>
        <dbReference type="ChEBI" id="CHEBI:35247"/>
        <dbReference type="ChEBI" id="CHEBI:43474"/>
        <dbReference type="ChEBI" id="CHEBI:58680"/>
        <dbReference type="EC" id="3.1.3.3"/>
    </reaction>
</comment>
<evidence type="ECO:0000256" key="12">
    <source>
        <dbReference type="ARBA" id="ARBA00048523"/>
    </source>
</evidence>
<dbReference type="SFLD" id="SFLDG01137">
    <property type="entry name" value="C1.6.1:_Phosphoserine_Phosphat"/>
    <property type="match status" value="1"/>
</dbReference>
<dbReference type="SFLD" id="SFLDG01136">
    <property type="entry name" value="C1.6:_Phosphoserine_Phosphatas"/>
    <property type="match status" value="1"/>
</dbReference>
<evidence type="ECO:0000256" key="10">
    <source>
        <dbReference type="ARBA" id="ARBA00031693"/>
    </source>
</evidence>
<comment type="caution">
    <text evidence="13">The sequence shown here is derived from an EMBL/GenBank/DDBJ whole genome shotgun (WGS) entry which is preliminary data.</text>
</comment>
<dbReference type="RefSeq" id="WP_295690709.1">
    <property type="nucleotide sequence ID" value="NZ_BAABGL010000006.1"/>
</dbReference>
<dbReference type="InterPro" id="IPR050582">
    <property type="entry name" value="HAD-like_SerB"/>
</dbReference>
<keyword evidence="14" id="KW-1185">Reference proteome</keyword>
<dbReference type="InterPro" id="IPR004469">
    <property type="entry name" value="PSP"/>
</dbReference>
<evidence type="ECO:0000256" key="4">
    <source>
        <dbReference type="ARBA" id="ARBA00012640"/>
    </source>
</evidence>
<dbReference type="InterPro" id="IPR036412">
    <property type="entry name" value="HAD-like_sf"/>
</dbReference>
<protein>
    <recommendedName>
        <fullName evidence="4">phosphoserine phosphatase</fullName>
        <ecNumber evidence="4">3.1.3.3</ecNumber>
    </recommendedName>
    <alternativeName>
        <fullName evidence="10">O-phosphoserine phosphohydrolase</fullName>
    </alternativeName>
</protein>
<reference evidence="14" key="1">
    <citation type="journal article" date="2019" name="Int. J. Syst. Evol. Microbiol.">
        <title>The Global Catalogue of Microorganisms (GCM) 10K type strain sequencing project: providing services to taxonomists for standard genome sequencing and annotation.</title>
        <authorList>
            <consortium name="The Broad Institute Genomics Platform"/>
            <consortium name="The Broad Institute Genome Sequencing Center for Infectious Disease"/>
            <person name="Wu L."/>
            <person name="Ma J."/>
        </authorList>
    </citation>
    <scope>NUCLEOTIDE SEQUENCE [LARGE SCALE GENOMIC DNA]</scope>
    <source>
        <strain evidence="14">JCM 17808</strain>
    </source>
</reference>
<evidence type="ECO:0000256" key="7">
    <source>
        <dbReference type="ARBA" id="ARBA00022801"/>
    </source>
</evidence>
<comment type="similarity">
    <text evidence="3">Belongs to the HAD-like hydrolase superfamily. SerB family.</text>
</comment>
<dbReference type="Pfam" id="PF12710">
    <property type="entry name" value="HAD"/>
    <property type="match status" value="1"/>
</dbReference>
<dbReference type="SFLD" id="SFLDF00029">
    <property type="entry name" value="phosphoserine_phosphatase"/>
    <property type="match status" value="1"/>
</dbReference>
<dbReference type="Gene3D" id="3.40.50.1000">
    <property type="entry name" value="HAD superfamily/HAD-like"/>
    <property type="match status" value="1"/>
</dbReference>
<evidence type="ECO:0000256" key="8">
    <source>
        <dbReference type="ARBA" id="ARBA00022842"/>
    </source>
</evidence>
<dbReference type="NCBIfam" id="TIGR00338">
    <property type="entry name" value="serB"/>
    <property type="match status" value="1"/>
</dbReference>
<accession>A0ABP8JDR7</accession>
<dbReference type="PANTHER" id="PTHR43344">
    <property type="entry name" value="PHOSPHOSERINE PHOSPHATASE"/>
    <property type="match status" value="1"/>
</dbReference>
<evidence type="ECO:0000256" key="6">
    <source>
        <dbReference type="ARBA" id="ARBA00022723"/>
    </source>
</evidence>
<dbReference type="Proteomes" id="UP001500642">
    <property type="component" value="Unassembled WGS sequence"/>
</dbReference>
<keyword evidence="8" id="KW-0460">Magnesium</keyword>
<evidence type="ECO:0000256" key="3">
    <source>
        <dbReference type="ARBA" id="ARBA00009184"/>
    </source>
</evidence>
<dbReference type="SFLD" id="SFLDS00003">
    <property type="entry name" value="Haloacid_Dehalogenase"/>
    <property type="match status" value="1"/>
</dbReference>
<dbReference type="SUPFAM" id="SSF56784">
    <property type="entry name" value="HAD-like"/>
    <property type="match status" value="1"/>
</dbReference>
<evidence type="ECO:0000313" key="14">
    <source>
        <dbReference type="Proteomes" id="UP001500642"/>
    </source>
</evidence>
<keyword evidence="9" id="KW-0718">Serine biosynthesis</keyword>
<keyword evidence="7" id="KW-0378">Hydrolase</keyword>
<evidence type="ECO:0000256" key="9">
    <source>
        <dbReference type="ARBA" id="ARBA00023299"/>
    </source>
</evidence>
<dbReference type="InterPro" id="IPR023214">
    <property type="entry name" value="HAD_sf"/>
</dbReference>
<proteinExistence type="inferred from homology"/>
<organism evidence="13 14">
    <name type="scientific">Brevibacterium pityocampae</name>
    <dbReference type="NCBI Taxonomy" id="506594"/>
    <lineage>
        <taxon>Bacteria</taxon>
        <taxon>Bacillati</taxon>
        <taxon>Actinomycetota</taxon>
        <taxon>Actinomycetes</taxon>
        <taxon>Micrococcales</taxon>
        <taxon>Brevibacteriaceae</taxon>
        <taxon>Brevibacterium</taxon>
    </lineage>
</organism>
<name>A0ABP8JDR7_9MICO</name>
<dbReference type="PANTHER" id="PTHR43344:SF2">
    <property type="entry name" value="PHOSPHOSERINE PHOSPHATASE"/>
    <property type="match status" value="1"/>
</dbReference>
<evidence type="ECO:0000256" key="2">
    <source>
        <dbReference type="ARBA" id="ARBA00005135"/>
    </source>
</evidence>
<evidence type="ECO:0000256" key="11">
    <source>
        <dbReference type="ARBA" id="ARBA00048138"/>
    </source>
</evidence>
<evidence type="ECO:0000313" key="13">
    <source>
        <dbReference type="EMBL" id="GAA4389164.1"/>
    </source>
</evidence>
<evidence type="ECO:0000256" key="1">
    <source>
        <dbReference type="ARBA" id="ARBA00001946"/>
    </source>
</evidence>